<evidence type="ECO:0000313" key="2">
    <source>
        <dbReference type="Proteomes" id="UP000468717"/>
    </source>
</evidence>
<proteinExistence type="predicted"/>
<reference evidence="1 2" key="1">
    <citation type="submission" date="2019-10" db="EMBL/GenBank/DDBJ databases">
        <title>Three novel species isolated from a subtropical stream in China.</title>
        <authorList>
            <person name="Lu H."/>
        </authorList>
    </citation>
    <scope>NUCLEOTIDE SEQUENCE [LARGE SCALE GENOMIC DNA]</scope>
    <source>
        <strain evidence="1 2">FT13W</strain>
    </source>
</reference>
<dbReference type="AlphaFoldDB" id="A0A6I1HZ97"/>
<evidence type="ECO:0000313" key="1">
    <source>
        <dbReference type="EMBL" id="KAB8063722.1"/>
    </source>
</evidence>
<comment type="caution">
    <text evidence="1">The sequence shown here is derived from an EMBL/GenBank/DDBJ whole genome shotgun (WGS) entry which is preliminary data.</text>
</comment>
<keyword evidence="2" id="KW-1185">Reference proteome</keyword>
<accession>A0A6I1HZ97</accession>
<dbReference type="Proteomes" id="UP000468717">
    <property type="component" value="Unassembled WGS sequence"/>
</dbReference>
<dbReference type="EMBL" id="WFLI01000019">
    <property type="protein sequence ID" value="KAB8063722.1"/>
    <property type="molecule type" value="Genomic_DNA"/>
</dbReference>
<protein>
    <recommendedName>
        <fullName evidence="3">Tetratricopeptide repeat protein</fullName>
    </recommendedName>
</protein>
<evidence type="ECO:0008006" key="3">
    <source>
        <dbReference type="Google" id="ProtNLM"/>
    </source>
</evidence>
<sequence>MRTFHRRKGILIATGLSIIALLAIGCAVYFQQSRISANEAQRGDRPFNLTQRDLSQLVAEAEKGNCVSAYRLAQYHLYSSLELQQAEKYFRLAAKCQNADALVGLITILRKPENDAEIDDLLVSLKKIDAKKGESASEEVALRRAERPSK</sequence>
<organism evidence="1 2">
    <name type="scientific">Janthinobacterium violaceinigrum</name>
    <dbReference type="NCBI Taxonomy" id="2654252"/>
    <lineage>
        <taxon>Bacteria</taxon>
        <taxon>Pseudomonadati</taxon>
        <taxon>Pseudomonadota</taxon>
        <taxon>Betaproteobacteria</taxon>
        <taxon>Burkholderiales</taxon>
        <taxon>Oxalobacteraceae</taxon>
        <taxon>Janthinobacterium</taxon>
    </lineage>
</organism>
<dbReference type="RefSeq" id="WP_152283494.1">
    <property type="nucleotide sequence ID" value="NZ_WFLI01000019.1"/>
</dbReference>
<gene>
    <name evidence="1" type="ORF">GCN75_16875</name>
</gene>
<name>A0A6I1HZ97_9BURK</name>
<dbReference type="PROSITE" id="PS51257">
    <property type="entry name" value="PROKAR_LIPOPROTEIN"/>
    <property type="match status" value="1"/>
</dbReference>